<accession>A0A4S2MIK3</accession>
<dbReference type="EMBL" id="ML220168">
    <property type="protein sequence ID" value="TGZ76736.1"/>
    <property type="molecule type" value="Genomic_DNA"/>
</dbReference>
<evidence type="ECO:0000256" key="5">
    <source>
        <dbReference type="SAM" id="MobiDB-lite"/>
    </source>
</evidence>
<sequence>MSLRNAIRESMSRYREKSEDEEYLTCLIDHDVKVTYEDMRCLRESDGWLNDNNILFWETYLEQNILRDHPGNTVKLLPPSMVQLLKLSPDPAIIKESFGIPPTTSHIFLPVNDTRLTNANAGSHWSLLVVGISDRVALHYDSMSPSNVNEARLVLTQLQALLGFGINFRNLEDTPQQEKTNECGVHVCWAMEFLLQRRLLTTMRENEVDMSLAGKRLDQTRFRRQMVLICEAIKKESKSRSKHSTPSSSTTTSPRSSRASLKPHSPRSPQPPPRSPHSPRSSGESRRHHHHHQKQQRRHHPRSPHYGYGQREREREGRRAGGGVNEYANENGNGNGIGQEMRYAASERERGRGGGWYYE</sequence>
<evidence type="ECO:0000256" key="3">
    <source>
        <dbReference type="ARBA" id="ARBA00022801"/>
    </source>
</evidence>
<evidence type="ECO:0000313" key="7">
    <source>
        <dbReference type="EMBL" id="TGZ76736.1"/>
    </source>
</evidence>
<keyword evidence="8" id="KW-1185">Reference proteome</keyword>
<protein>
    <submittedName>
        <fullName evidence="7">Cysteine proteinase</fullName>
    </submittedName>
</protein>
<dbReference type="PANTHER" id="PTHR46468:SF1">
    <property type="entry name" value="SENTRIN-SPECIFIC PROTEASE 8"/>
    <property type="match status" value="1"/>
</dbReference>
<evidence type="ECO:0000256" key="2">
    <source>
        <dbReference type="ARBA" id="ARBA00022670"/>
    </source>
</evidence>
<reference evidence="7 8" key="1">
    <citation type="submission" date="2019-04" db="EMBL/GenBank/DDBJ databases">
        <title>Comparative genomics and transcriptomics to analyze fruiting body development in filamentous ascomycetes.</title>
        <authorList>
            <consortium name="DOE Joint Genome Institute"/>
            <person name="Lutkenhaus R."/>
            <person name="Traeger S."/>
            <person name="Breuer J."/>
            <person name="Kuo A."/>
            <person name="Lipzen A."/>
            <person name="Pangilinan J."/>
            <person name="Dilworth D."/>
            <person name="Sandor L."/>
            <person name="Poggeler S."/>
            <person name="Barry K."/>
            <person name="Grigoriev I.V."/>
            <person name="Nowrousian M."/>
        </authorList>
    </citation>
    <scope>NUCLEOTIDE SEQUENCE [LARGE SCALE GENOMIC DNA]</scope>
    <source>
        <strain evidence="7 8">CBS 389.68</strain>
    </source>
</reference>
<feature type="compositionally biased region" description="Pro residues" evidence="5">
    <location>
        <begin position="266"/>
        <end position="276"/>
    </location>
</feature>
<evidence type="ECO:0000313" key="8">
    <source>
        <dbReference type="Proteomes" id="UP000298138"/>
    </source>
</evidence>
<feature type="compositionally biased region" description="Basic and acidic residues" evidence="5">
    <location>
        <begin position="310"/>
        <end position="319"/>
    </location>
</feature>
<gene>
    <name evidence="7" type="ORF">EX30DRAFT_230355</name>
</gene>
<keyword evidence="4" id="KW-0788">Thiol protease</keyword>
<dbReference type="GO" id="GO:0006508">
    <property type="term" value="P:proteolysis"/>
    <property type="evidence" value="ECO:0007669"/>
    <property type="project" value="UniProtKB-KW"/>
</dbReference>
<dbReference type="OrthoDB" id="5065855at2759"/>
<dbReference type="Pfam" id="PF02902">
    <property type="entry name" value="Peptidase_C48"/>
    <property type="match status" value="1"/>
</dbReference>
<dbReference type="InterPro" id="IPR003653">
    <property type="entry name" value="Peptidase_C48_C"/>
</dbReference>
<feature type="compositionally biased region" description="Basic residues" evidence="5">
    <location>
        <begin position="286"/>
        <end position="303"/>
    </location>
</feature>
<dbReference type="InterPro" id="IPR044613">
    <property type="entry name" value="Nep1/2-like"/>
</dbReference>
<dbReference type="Proteomes" id="UP000298138">
    <property type="component" value="Unassembled WGS sequence"/>
</dbReference>
<dbReference type="GO" id="GO:0019784">
    <property type="term" value="F:deNEDDylase activity"/>
    <property type="evidence" value="ECO:0007669"/>
    <property type="project" value="InterPro"/>
</dbReference>
<feature type="region of interest" description="Disordered" evidence="5">
    <location>
        <begin position="233"/>
        <end position="359"/>
    </location>
</feature>
<keyword evidence="2" id="KW-0645">Protease</keyword>
<evidence type="ECO:0000259" key="6">
    <source>
        <dbReference type="PROSITE" id="PS50600"/>
    </source>
</evidence>
<dbReference type="PROSITE" id="PS50600">
    <property type="entry name" value="ULP_PROTEASE"/>
    <property type="match status" value="1"/>
</dbReference>
<evidence type="ECO:0000256" key="4">
    <source>
        <dbReference type="ARBA" id="ARBA00022807"/>
    </source>
</evidence>
<feature type="compositionally biased region" description="Low complexity" evidence="5">
    <location>
        <begin position="244"/>
        <end position="260"/>
    </location>
</feature>
<dbReference type="AlphaFoldDB" id="A0A4S2MIK3"/>
<dbReference type="InParanoid" id="A0A4S2MIK3"/>
<feature type="domain" description="Ubiquitin-like protease family profile" evidence="6">
    <location>
        <begin position="32"/>
        <end position="194"/>
    </location>
</feature>
<dbReference type="GO" id="GO:0008234">
    <property type="term" value="F:cysteine-type peptidase activity"/>
    <property type="evidence" value="ECO:0007669"/>
    <property type="project" value="UniProtKB-KW"/>
</dbReference>
<proteinExistence type="inferred from homology"/>
<name>A0A4S2MIK3_9PEZI</name>
<dbReference type="PANTHER" id="PTHR46468">
    <property type="entry name" value="SENTRIN-SPECIFIC PROTEASE 8"/>
    <property type="match status" value="1"/>
</dbReference>
<dbReference type="GO" id="GO:0000338">
    <property type="term" value="P:protein deneddylation"/>
    <property type="evidence" value="ECO:0007669"/>
    <property type="project" value="TreeGrafter"/>
</dbReference>
<comment type="similarity">
    <text evidence="1">Belongs to the peptidase C48 family.</text>
</comment>
<organism evidence="7 8">
    <name type="scientific">Ascodesmis nigricans</name>
    <dbReference type="NCBI Taxonomy" id="341454"/>
    <lineage>
        <taxon>Eukaryota</taxon>
        <taxon>Fungi</taxon>
        <taxon>Dikarya</taxon>
        <taxon>Ascomycota</taxon>
        <taxon>Pezizomycotina</taxon>
        <taxon>Pezizomycetes</taxon>
        <taxon>Pezizales</taxon>
        <taxon>Ascodesmidaceae</taxon>
        <taxon>Ascodesmis</taxon>
    </lineage>
</organism>
<evidence type="ECO:0000256" key="1">
    <source>
        <dbReference type="ARBA" id="ARBA00005234"/>
    </source>
</evidence>
<dbReference type="STRING" id="341454.A0A4S2MIK3"/>
<dbReference type="InterPro" id="IPR038765">
    <property type="entry name" value="Papain-like_cys_pep_sf"/>
</dbReference>
<keyword evidence="3" id="KW-0378">Hydrolase</keyword>
<dbReference type="Gene3D" id="3.40.395.10">
    <property type="entry name" value="Adenoviral Proteinase, Chain A"/>
    <property type="match status" value="1"/>
</dbReference>
<dbReference type="SUPFAM" id="SSF54001">
    <property type="entry name" value="Cysteine proteinases"/>
    <property type="match status" value="1"/>
</dbReference>